<feature type="chain" id="PRO_5020693445" evidence="1">
    <location>
        <begin position="21"/>
        <end position="165"/>
    </location>
</feature>
<comment type="caution">
    <text evidence="2">The sequence shown here is derived from an EMBL/GenBank/DDBJ whole genome shotgun (WGS) entry which is preliminary data.</text>
</comment>
<keyword evidence="3" id="KW-1185">Reference proteome</keyword>
<evidence type="ECO:0000313" key="3">
    <source>
        <dbReference type="Proteomes" id="UP000298663"/>
    </source>
</evidence>
<accession>A0A4U8UHI5</accession>
<keyword evidence="1" id="KW-0732">Signal</keyword>
<feature type="signal peptide" evidence="1">
    <location>
        <begin position="1"/>
        <end position="20"/>
    </location>
</feature>
<dbReference type="Proteomes" id="UP000298663">
    <property type="component" value="Unassembled WGS sequence"/>
</dbReference>
<organism evidence="2 3">
    <name type="scientific">Steinernema carpocapsae</name>
    <name type="common">Entomopathogenic nematode</name>
    <dbReference type="NCBI Taxonomy" id="34508"/>
    <lineage>
        <taxon>Eukaryota</taxon>
        <taxon>Metazoa</taxon>
        <taxon>Ecdysozoa</taxon>
        <taxon>Nematoda</taxon>
        <taxon>Chromadorea</taxon>
        <taxon>Rhabditida</taxon>
        <taxon>Tylenchina</taxon>
        <taxon>Panagrolaimomorpha</taxon>
        <taxon>Strongyloidoidea</taxon>
        <taxon>Steinernematidae</taxon>
        <taxon>Steinernema</taxon>
    </lineage>
</organism>
<dbReference type="EMBL" id="AZBU02000001">
    <property type="protein sequence ID" value="TMS32186.1"/>
    <property type="molecule type" value="Genomic_DNA"/>
</dbReference>
<dbReference type="AlphaFoldDB" id="A0A4U8UHI5"/>
<proteinExistence type="predicted"/>
<gene>
    <name evidence="2" type="ORF">L596_000062</name>
</gene>
<name>A0A4U8UHI5_STECR</name>
<evidence type="ECO:0000313" key="2">
    <source>
        <dbReference type="EMBL" id="TMS32186.1"/>
    </source>
</evidence>
<evidence type="ECO:0000256" key="1">
    <source>
        <dbReference type="SAM" id="SignalP"/>
    </source>
</evidence>
<reference evidence="2 3" key="1">
    <citation type="journal article" date="2015" name="Genome Biol.">
        <title>Comparative genomics of Steinernema reveals deeply conserved gene regulatory networks.</title>
        <authorList>
            <person name="Dillman A.R."/>
            <person name="Macchietto M."/>
            <person name="Porter C.F."/>
            <person name="Rogers A."/>
            <person name="Williams B."/>
            <person name="Antoshechkin I."/>
            <person name="Lee M.M."/>
            <person name="Goodwin Z."/>
            <person name="Lu X."/>
            <person name="Lewis E.E."/>
            <person name="Goodrich-Blair H."/>
            <person name="Stock S.P."/>
            <person name="Adams B.J."/>
            <person name="Sternberg P.W."/>
            <person name="Mortazavi A."/>
        </authorList>
    </citation>
    <scope>NUCLEOTIDE SEQUENCE [LARGE SCALE GENOMIC DNA]</scope>
    <source>
        <strain evidence="2 3">ALL</strain>
    </source>
</reference>
<sequence>MRHFVWRIAIFSSLARLTSLCDEFFIMNCLKGKWFVPKLVNSVFGTTRCSFRESDGTIVTSAESTETSACGVSAGRRTPACQECGVSAGRRTPACQECGVSANAGVGSLAKARKETTKQKEALLKQNSFDNFRNDGKRCKRAISEANASDSSRKLRTYELRVIQP</sequence>
<reference evidence="2 3" key="2">
    <citation type="journal article" date="2019" name="G3 (Bethesda)">
        <title>Hybrid Assembly of the Genome of the Entomopathogenic Nematode Steinernema carpocapsae Identifies the X-Chromosome.</title>
        <authorList>
            <person name="Serra L."/>
            <person name="Macchietto M."/>
            <person name="Macias-Munoz A."/>
            <person name="McGill C.J."/>
            <person name="Rodriguez I.M."/>
            <person name="Rodriguez B."/>
            <person name="Murad R."/>
            <person name="Mortazavi A."/>
        </authorList>
    </citation>
    <scope>NUCLEOTIDE SEQUENCE [LARGE SCALE GENOMIC DNA]</scope>
    <source>
        <strain evidence="2 3">ALL</strain>
    </source>
</reference>
<protein>
    <submittedName>
        <fullName evidence="2">Uncharacterized protein</fullName>
    </submittedName>
</protein>